<organism evidence="2 3">
    <name type="scientific">Angustibacter aerolatus</name>
    <dbReference type="NCBI Taxonomy" id="1162965"/>
    <lineage>
        <taxon>Bacteria</taxon>
        <taxon>Bacillati</taxon>
        <taxon>Actinomycetota</taxon>
        <taxon>Actinomycetes</taxon>
        <taxon>Kineosporiales</taxon>
        <taxon>Kineosporiaceae</taxon>
    </lineage>
</organism>
<dbReference type="Proteomes" id="UP001157017">
    <property type="component" value="Unassembled WGS sequence"/>
</dbReference>
<name>A0ABQ6JA08_9ACTN</name>
<sequence length="111" mass="12422">MLAAGAADADRDVALALGLVPRDDRLEALDEPVEEDLRAALGQHERAHRLVEPRLRAQAGHPVRVRQEPHVDHEVGVERHPVLEPERHHGGAQQRQTARLEHLRHLRAQAA</sequence>
<evidence type="ECO:0000313" key="2">
    <source>
        <dbReference type="EMBL" id="GMA85017.1"/>
    </source>
</evidence>
<evidence type="ECO:0000256" key="1">
    <source>
        <dbReference type="SAM" id="MobiDB-lite"/>
    </source>
</evidence>
<evidence type="ECO:0000313" key="3">
    <source>
        <dbReference type="Proteomes" id="UP001157017"/>
    </source>
</evidence>
<gene>
    <name evidence="2" type="ORF">GCM10025868_02670</name>
</gene>
<feature type="region of interest" description="Disordered" evidence="1">
    <location>
        <begin position="59"/>
        <end position="98"/>
    </location>
</feature>
<dbReference type="EMBL" id="BSUZ01000001">
    <property type="protein sequence ID" value="GMA85017.1"/>
    <property type="molecule type" value="Genomic_DNA"/>
</dbReference>
<proteinExistence type="predicted"/>
<protein>
    <submittedName>
        <fullName evidence="2">Uncharacterized protein</fullName>
    </submittedName>
</protein>
<accession>A0ABQ6JA08</accession>
<keyword evidence="3" id="KW-1185">Reference proteome</keyword>
<feature type="compositionally biased region" description="Basic and acidic residues" evidence="1">
    <location>
        <begin position="65"/>
        <end position="89"/>
    </location>
</feature>
<comment type="caution">
    <text evidence="2">The sequence shown here is derived from an EMBL/GenBank/DDBJ whole genome shotgun (WGS) entry which is preliminary data.</text>
</comment>
<reference evidence="3" key="1">
    <citation type="journal article" date="2019" name="Int. J. Syst. Evol. Microbiol.">
        <title>The Global Catalogue of Microorganisms (GCM) 10K type strain sequencing project: providing services to taxonomists for standard genome sequencing and annotation.</title>
        <authorList>
            <consortium name="The Broad Institute Genomics Platform"/>
            <consortium name="The Broad Institute Genome Sequencing Center for Infectious Disease"/>
            <person name="Wu L."/>
            <person name="Ma J."/>
        </authorList>
    </citation>
    <scope>NUCLEOTIDE SEQUENCE [LARGE SCALE GENOMIC DNA]</scope>
    <source>
        <strain evidence="3">NBRC 108730</strain>
    </source>
</reference>